<dbReference type="EMBL" id="RKRA01000001">
    <property type="protein sequence ID" value="RPF27726.1"/>
    <property type="molecule type" value="Genomic_DNA"/>
</dbReference>
<dbReference type="Pfam" id="PF01869">
    <property type="entry name" value="BcrAD_BadFG"/>
    <property type="match status" value="1"/>
</dbReference>
<dbReference type="InterPro" id="IPR052519">
    <property type="entry name" value="Euk-type_GlcNAc_Kinase"/>
</dbReference>
<comment type="caution">
    <text evidence="2">The sequence shown here is derived from an EMBL/GenBank/DDBJ whole genome shotgun (WGS) entry which is preliminary data.</text>
</comment>
<evidence type="ECO:0000313" key="2">
    <source>
        <dbReference type="EMBL" id="RPF27726.1"/>
    </source>
</evidence>
<evidence type="ECO:0000313" key="3">
    <source>
        <dbReference type="Proteomes" id="UP000280726"/>
    </source>
</evidence>
<gene>
    <name evidence="2" type="ORF">EDD32_2220</name>
</gene>
<dbReference type="PANTHER" id="PTHR43190">
    <property type="entry name" value="N-ACETYL-D-GLUCOSAMINE KINASE"/>
    <property type="match status" value="1"/>
</dbReference>
<dbReference type="GO" id="GO:0016301">
    <property type="term" value="F:kinase activity"/>
    <property type="evidence" value="ECO:0007669"/>
    <property type="project" value="UniProtKB-KW"/>
</dbReference>
<proteinExistence type="predicted"/>
<sequence>MIEVVIGVDVGGTSSRVLVAGADGQPLVRRRGPGASFRSSAPGDALGTLVRGAAADLRAALDGAPWRVVGVVAGLTGAGPAGRTRARALLDDAVAAAHLPGDPVPELRSDPEIAFAAAAPSGEGSLLLAGTGAVACRMADFAPIARSDGLGWLLGDVGSGVWLGLAGLRAAAAALDGRGPVTRLVAAAAAHTSDHGADGTGDPRQDIVRLVDMSTPAELGRFAPAVTAAAAAGDEVAGRIAAEAAAALLTTFGAVDRGGTVVLAGSVLLSPGPVRDTVRTALARRDVREAAEPVVGAVALAARRAGWPPLGPGELAGRAR</sequence>
<feature type="domain" description="ATPase BadF/BadG/BcrA/BcrD type" evidence="1">
    <location>
        <begin position="6"/>
        <end position="301"/>
    </location>
</feature>
<keyword evidence="2" id="KW-0418">Kinase</keyword>
<accession>A0A3N4Z7A6</accession>
<protein>
    <submittedName>
        <fullName evidence="2">N-acetylglucosamine kinase-like BadF-type ATPase</fullName>
    </submittedName>
</protein>
<organism evidence="2 3">
    <name type="scientific">Georgenia muralis</name>
    <dbReference type="NCBI Taxonomy" id="154117"/>
    <lineage>
        <taxon>Bacteria</taxon>
        <taxon>Bacillati</taxon>
        <taxon>Actinomycetota</taxon>
        <taxon>Actinomycetes</taxon>
        <taxon>Micrococcales</taxon>
        <taxon>Bogoriellaceae</taxon>
        <taxon>Georgenia</taxon>
    </lineage>
</organism>
<name>A0A3N4Z7A6_9MICO</name>
<dbReference type="Gene3D" id="3.30.420.40">
    <property type="match status" value="2"/>
</dbReference>
<dbReference type="Proteomes" id="UP000280726">
    <property type="component" value="Unassembled WGS sequence"/>
</dbReference>
<dbReference type="InterPro" id="IPR043129">
    <property type="entry name" value="ATPase_NBD"/>
</dbReference>
<dbReference type="PANTHER" id="PTHR43190:SF3">
    <property type="entry name" value="N-ACETYL-D-GLUCOSAMINE KINASE"/>
    <property type="match status" value="1"/>
</dbReference>
<evidence type="ECO:0000259" key="1">
    <source>
        <dbReference type="Pfam" id="PF01869"/>
    </source>
</evidence>
<dbReference type="SUPFAM" id="SSF53067">
    <property type="entry name" value="Actin-like ATPase domain"/>
    <property type="match status" value="2"/>
</dbReference>
<keyword evidence="3" id="KW-1185">Reference proteome</keyword>
<dbReference type="AlphaFoldDB" id="A0A3N4Z7A6"/>
<keyword evidence="2" id="KW-0808">Transferase</keyword>
<dbReference type="InterPro" id="IPR002731">
    <property type="entry name" value="ATPase_BadF"/>
</dbReference>
<reference evidence="2 3" key="1">
    <citation type="submission" date="2018-11" db="EMBL/GenBank/DDBJ databases">
        <title>Sequencing the genomes of 1000 actinobacteria strains.</title>
        <authorList>
            <person name="Klenk H.-P."/>
        </authorList>
    </citation>
    <scope>NUCLEOTIDE SEQUENCE [LARGE SCALE GENOMIC DNA]</scope>
    <source>
        <strain evidence="2 3">DSM 14418</strain>
    </source>
</reference>